<dbReference type="PANTHER" id="PTHR34137:SF1">
    <property type="entry name" value="EXODEOXYRIBONUCLEASE 7 SMALL SUBUNIT"/>
    <property type="match status" value="1"/>
</dbReference>
<keyword evidence="5 6" id="KW-0269">Exonuclease</keyword>
<dbReference type="Gene3D" id="1.10.287.1040">
    <property type="entry name" value="Exonuclease VII, small subunit"/>
    <property type="match status" value="1"/>
</dbReference>
<dbReference type="NCBIfam" id="NF002139">
    <property type="entry name" value="PRK00977.1-3"/>
    <property type="match status" value="1"/>
</dbReference>
<evidence type="ECO:0000256" key="7">
    <source>
        <dbReference type="SAM" id="MobiDB-lite"/>
    </source>
</evidence>
<sequence length="92" mass="10013">MTENPTERPDVSTLSYEQARAELINVVQRLEAGGATLEESLELWERGEQLAQRCQAWLDGAQAKLDAAKARREEQEETAAPAAPSEDGTTGA</sequence>
<dbReference type="InterPro" id="IPR003761">
    <property type="entry name" value="Exonuc_VII_S"/>
</dbReference>
<dbReference type="PANTHER" id="PTHR34137">
    <property type="entry name" value="EXODEOXYRIBONUCLEASE 7 SMALL SUBUNIT"/>
    <property type="match status" value="1"/>
</dbReference>
<organism evidence="8 9">
    <name type="scientific">Pseudoglutamicibacter albus</name>
    <dbReference type="NCBI Taxonomy" id="98671"/>
    <lineage>
        <taxon>Bacteria</taxon>
        <taxon>Bacillati</taxon>
        <taxon>Actinomycetota</taxon>
        <taxon>Actinomycetes</taxon>
        <taxon>Micrococcales</taxon>
        <taxon>Micrococcaceae</taxon>
        <taxon>Pseudoglutamicibacter</taxon>
    </lineage>
</organism>
<dbReference type="EC" id="3.1.11.6" evidence="6"/>
<comment type="similarity">
    <text evidence="1 6">Belongs to the XseB family.</text>
</comment>
<evidence type="ECO:0000256" key="6">
    <source>
        <dbReference type="HAMAP-Rule" id="MF_00337"/>
    </source>
</evidence>
<keyword evidence="2 6" id="KW-0963">Cytoplasm</keyword>
<keyword evidence="3 6" id="KW-0540">Nuclease</keyword>
<evidence type="ECO:0000256" key="4">
    <source>
        <dbReference type="ARBA" id="ARBA00022801"/>
    </source>
</evidence>
<comment type="caution">
    <text evidence="8">The sequence shown here is derived from an EMBL/GenBank/DDBJ whole genome shotgun (WGS) entry which is preliminary data.</text>
</comment>
<gene>
    <name evidence="6" type="primary">xseB</name>
    <name evidence="8" type="ORF">J2S67_001288</name>
</gene>
<evidence type="ECO:0000256" key="5">
    <source>
        <dbReference type="ARBA" id="ARBA00022839"/>
    </source>
</evidence>
<dbReference type="EMBL" id="JAVDXX010000001">
    <property type="protein sequence ID" value="MDR7294020.1"/>
    <property type="molecule type" value="Genomic_DNA"/>
</dbReference>
<keyword evidence="9" id="KW-1185">Reference proteome</keyword>
<evidence type="ECO:0000256" key="1">
    <source>
        <dbReference type="ARBA" id="ARBA00009998"/>
    </source>
</evidence>
<dbReference type="NCBIfam" id="TIGR01280">
    <property type="entry name" value="xseB"/>
    <property type="match status" value="1"/>
</dbReference>
<protein>
    <recommendedName>
        <fullName evidence="6">Exodeoxyribonuclease 7 small subunit</fullName>
        <ecNumber evidence="6">3.1.11.6</ecNumber>
    </recommendedName>
    <alternativeName>
        <fullName evidence="6">Exodeoxyribonuclease VII small subunit</fullName>
        <shortName evidence="6">Exonuclease VII small subunit</shortName>
    </alternativeName>
</protein>
<comment type="subcellular location">
    <subcellularLocation>
        <location evidence="6">Cytoplasm</location>
    </subcellularLocation>
</comment>
<accession>A0ABU1Z084</accession>
<dbReference type="GO" id="GO:0008855">
    <property type="term" value="F:exodeoxyribonuclease VII activity"/>
    <property type="evidence" value="ECO:0007669"/>
    <property type="project" value="UniProtKB-EC"/>
</dbReference>
<feature type="region of interest" description="Disordered" evidence="7">
    <location>
        <begin position="67"/>
        <end position="92"/>
    </location>
</feature>
<dbReference type="Proteomes" id="UP001180715">
    <property type="component" value="Unassembled WGS sequence"/>
</dbReference>
<keyword evidence="4 6" id="KW-0378">Hydrolase</keyword>
<reference evidence="8" key="1">
    <citation type="submission" date="2023-07" db="EMBL/GenBank/DDBJ databases">
        <title>Sequencing the genomes of 1000 actinobacteria strains.</title>
        <authorList>
            <person name="Klenk H.-P."/>
        </authorList>
    </citation>
    <scope>NUCLEOTIDE SEQUENCE</scope>
    <source>
        <strain evidence="8">DSM 13068</strain>
    </source>
</reference>
<evidence type="ECO:0000313" key="8">
    <source>
        <dbReference type="EMBL" id="MDR7294020.1"/>
    </source>
</evidence>
<comment type="catalytic activity">
    <reaction evidence="6">
        <text>Exonucleolytic cleavage in either 5'- to 3'- or 3'- to 5'-direction to yield nucleoside 5'-phosphates.</text>
        <dbReference type="EC" id="3.1.11.6"/>
    </reaction>
</comment>
<proteinExistence type="inferred from homology"/>
<dbReference type="InterPro" id="IPR037004">
    <property type="entry name" value="Exonuc_VII_ssu_sf"/>
</dbReference>
<dbReference type="RefSeq" id="WP_035754326.1">
    <property type="nucleotide sequence ID" value="NZ_JAKRCW010000009.1"/>
</dbReference>
<name>A0ABU1Z084_9MICC</name>
<comment type="function">
    <text evidence="6">Bidirectionally degrades single-stranded DNA into large acid-insoluble oligonucleotides, which are then degraded further into small acid-soluble oligonucleotides.</text>
</comment>
<dbReference type="Pfam" id="PF02609">
    <property type="entry name" value="Exonuc_VII_S"/>
    <property type="match status" value="1"/>
</dbReference>
<dbReference type="HAMAP" id="MF_00337">
    <property type="entry name" value="Exonuc_7_S"/>
    <property type="match status" value="1"/>
</dbReference>
<evidence type="ECO:0000313" key="9">
    <source>
        <dbReference type="Proteomes" id="UP001180715"/>
    </source>
</evidence>
<evidence type="ECO:0000256" key="3">
    <source>
        <dbReference type="ARBA" id="ARBA00022722"/>
    </source>
</evidence>
<comment type="subunit">
    <text evidence="6">Heterooligomer composed of large and small subunits.</text>
</comment>
<dbReference type="SUPFAM" id="SSF116842">
    <property type="entry name" value="XseB-like"/>
    <property type="match status" value="1"/>
</dbReference>
<evidence type="ECO:0000256" key="2">
    <source>
        <dbReference type="ARBA" id="ARBA00022490"/>
    </source>
</evidence>